<organism evidence="2 3">
    <name type="scientific">Amanita muscaria (strain Koide BX008)</name>
    <dbReference type="NCBI Taxonomy" id="946122"/>
    <lineage>
        <taxon>Eukaryota</taxon>
        <taxon>Fungi</taxon>
        <taxon>Dikarya</taxon>
        <taxon>Basidiomycota</taxon>
        <taxon>Agaricomycotina</taxon>
        <taxon>Agaricomycetes</taxon>
        <taxon>Agaricomycetidae</taxon>
        <taxon>Agaricales</taxon>
        <taxon>Pluteineae</taxon>
        <taxon>Amanitaceae</taxon>
        <taxon>Amanita</taxon>
    </lineage>
</organism>
<feature type="compositionally biased region" description="Low complexity" evidence="1">
    <location>
        <begin position="1"/>
        <end position="21"/>
    </location>
</feature>
<sequence>MPLSSAASATSPPPHTTQSSTRPKQKVRVLIVGAGAAGLSAAYALSQHPDRYHVTLYERSSNPGGMATSIGIDKSKYGADYINDGVQGASPVFHNTYAIFDLLGFKASDVDMQVSFGKDGENEFWTNVFPSRVIDKSVFSKDIKKFGTALKVIKTLEPIFAMVPVSGMLKMFRFSKEFGDTIVYPLVALFFGTGNQTPFISSAILERVFMDPNMRLFEYSSDTFLASIPKMKAFPCLSMLYDSWVTFVEEQGQGSVKVVLEREVTRIKRHSRSNGTVEVWSRPTKGTNNEQEVVAPGEEESEIFDEIILCTDADAALRILGDDAGWMEKRVLGNVKYLWDVTVTHSDLKYMEKYYRVRYDPTLCSEKNREDPERQKRIKFAEDHFAPLYFIRSYPQDKSKLEMSFDLTCYQPQFDGVSPYGPHDKENGGDNNNNEPVPLDRHVFQTIFLDKDPRSAQYWSKEEINPKQIILQKWWKQQSHRWQHYAGTVPWMGLINGKNHTYFAGAWTVLSNGFCIGSWISYDILTDMHEIAVVSGLAAAYRLGAAYPFADNAECKRLFTLCLAANYMARLRYCLQTSRHQRKEDRGGIFA</sequence>
<dbReference type="InParanoid" id="A0A0C2X1K2"/>
<dbReference type="AlphaFoldDB" id="A0A0C2X1K2"/>
<dbReference type="HOGENOM" id="CLU_019746_0_0_1"/>
<dbReference type="Pfam" id="PF13450">
    <property type="entry name" value="NAD_binding_8"/>
    <property type="match status" value="1"/>
</dbReference>
<dbReference type="InterPro" id="IPR050464">
    <property type="entry name" value="Zeta_carotene_desat/Oxidored"/>
</dbReference>
<reference evidence="2 3" key="1">
    <citation type="submission" date="2014-04" db="EMBL/GenBank/DDBJ databases">
        <title>Evolutionary Origins and Diversification of the Mycorrhizal Mutualists.</title>
        <authorList>
            <consortium name="DOE Joint Genome Institute"/>
            <consortium name="Mycorrhizal Genomics Consortium"/>
            <person name="Kohler A."/>
            <person name="Kuo A."/>
            <person name="Nagy L.G."/>
            <person name="Floudas D."/>
            <person name="Copeland A."/>
            <person name="Barry K.W."/>
            <person name="Cichocki N."/>
            <person name="Veneault-Fourrey C."/>
            <person name="LaButti K."/>
            <person name="Lindquist E.A."/>
            <person name="Lipzen A."/>
            <person name="Lundell T."/>
            <person name="Morin E."/>
            <person name="Murat C."/>
            <person name="Riley R."/>
            <person name="Ohm R."/>
            <person name="Sun H."/>
            <person name="Tunlid A."/>
            <person name="Henrissat B."/>
            <person name="Grigoriev I.V."/>
            <person name="Hibbett D.S."/>
            <person name="Martin F."/>
        </authorList>
    </citation>
    <scope>NUCLEOTIDE SEQUENCE [LARGE SCALE GENOMIC DNA]</scope>
    <source>
        <strain evidence="2 3">Koide BX008</strain>
    </source>
</reference>
<accession>A0A0C2X1K2</accession>
<dbReference type="GO" id="GO:0016491">
    <property type="term" value="F:oxidoreductase activity"/>
    <property type="evidence" value="ECO:0007669"/>
    <property type="project" value="TreeGrafter"/>
</dbReference>
<evidence type="ECO:0000313" key="2">
    <source>
        <dbReference type="EMBL" id="KIL63011.1"/>
    </source>
</evidence>
<dbReference type="InterPro" id="IPR036188">
    <property type="entry name" value="FAD/NAD-bd_sf"/>
</dbReference>
<dbReference type="Gene3D" id="3.50.50.60">
    <property type="entry name" value="FAD/NAD(P)-binding domain"/>
    <property type="match status" value="1"/>
</dbReference>
<protein>
    <recommendedName>
        <fullName evidence="4">FAD/NAD(P)-binding domain-containing protein</fullName>
    </recommendedName>
</protein>
<feature type="region of interest" description="Disordered" evidence="1">
    <location>
        <begin position="1"/>
        <end position="25"/>
    </location>
</feature>
<dbReference type="PANTHER" id="PTHR42923:SF20">
    <property type="entry name" value="FLAVIN-CONTAINING AMINE OXIDASEDEHYDROGENASE"/>
    <property type="match status" value="1"/>
</dbReference>
<dbReference type="SUPFAM" id="SSF51905">
    <property type="entry name" value="FAD/NAD(P)-binding domain"/>
    <property type="match status" value="1"/>
</dbReference>
<evidence type="ECO:0008006" key="4">
    <source>
        <dbReference type="Google" id="ProtNLM"/>
    </source>
</evidence>
<evidence type="ECO:0000256" key="1">
    <source>
        <dbReference type="SAM" id="MobiDB-lite"/>
    </source>
</evidence>
<dbReference type="EMBL" id="KN818264">
    <property type="protein sequence ID" value="KIL63011.1"/>
    <property type="molecule type" value="Genomic_DNA"/>
</dbReference>
<dbReference type="PANTHER" id="PTHR42923">
    <property type="entry name" value="PROTOPORPHYRINOGEN OXIDASE"/>
    <property type="match status" value="1"/>
</dbReference>
<proteinExistence type="predicted"/>
<keyword evidence="3" id="KW-1185">Reference proteome</keyword>
<dbReference type="OrthoDB" id="2019015at2759"/>
<gene>
    <name evidence="2" type="ORF">M378DRAFT_199007</name>
</gene>
<dbReference type="PRINTS" id="PR00419">
    <property type="entry name" value="ADXRDTASE"/>
</dbReference>
<dbReference type="STRING" id="946122.A0A0C2X1K2"/>
<name>A0A0C2X1K2_AMAMK</name>
<dbReference type="Proteomes" id="UP000054549">
    <property type="component" value="Unassembled WGS sequence"/>
</dbReference>
<evidence type="ECO:0000313" key="3">
    <source>
        <dbReference type="Proteomes" id="UP000054549"/>
    </source>
</evidence>